<evidence type="ECO:0000313" key="5">
    <source>
        <dbReference type="EMBL" id="TMJ16573.1"/>
    </source>
</evidence>
<evidence type="ECO:0000256" key="1">
    <source>
        <dbReference type="ARBA" id="ARBA00004418"/>
    </source>
</evidence>
<feature type="compositionally biased region" description="Low complexity" evidence="4">
    <location>
        <begin position="1"/>
        <end position="25"/>
    </location>
</feature>
<dbReference type="Gene3D" id="3.40.190.10">
    <property type="entry name" value="Periplasmic binding protein-like II"/>
    <property type="match status" value="2"/>
</dbReference>
<evidence type="ECO:0000256" key="4">
    <source>
        <dbReference type="SAM" id="MobiDB-lite"/>
    </source>
</evidence>
<comment type="subcellular location">
    <subcellularLocation>
        <location evidence="1">Periplasm</location>
    </subcellularLocation>
</comment>
<dbReference type="AlphaFoldDB" id="A0A537M8G7"/>
<evidence type="ECO:0000256" key="2">
    <source>
        <dbReference type="ARBA" id="ARBA00010742"/>
    </source>
</evidence>
<feature type="region of interest" description="Disordered" evidence="4">
    <location>
        <begin position="1"/>
        <end position="29"/>
    </location>
</feature>
<dbReference type="PANTHER" id="PTHR30024:SF47">
    <property type="entry name" value="TAURINE-BINDING PERIPLASMIC PROTEIN"/>
    <property type="match status" value="1"/>
</dbReference>
<accession>A0A537M8G7</accession>
<sequence length="391" mass="42007">MSCPPATSPRRSRGPARPSGRGAPRWSTSWSHRCEARAVTPRALDGAARAPGFGRAGAALLTCALLCLAPVLFARQALGAPGPIRVGYLGTSADAGIFIALDKGYFAEQGLSISPERFGVGADQMALLGAGRLEVASGAPSPTLFNAIVRGLPVVVVADKGSLRKGFGFNVLVVRKALVDAGQFKALGDLRGRVLGSASPASIVSFENYLALKKGGLTPGDVTVEYLEFADQPAAMANGKIDAAVMVEPFATASESRGIGKMVMTFDQILPDFQVSVIYYNTGWARAHPEDARRWMIAYVKALRYYNEALRTREVRDDVIGIMTARTSIKDRAVWEKMIWPGLNPDGAVAVRGLLDYERWLLNGRQISEFVPAARFLDPSYVEHAVEILGR</sequence>
<dbReference type="SUPFAM" id="SSF53850">
    <property type="entry name" value="Periplasmic binding protein-like II"/>
    <property type="match status" value="1"/>
</dbReference>
<comment type="caution">
    <text evidence="5">The sequence shown here is derived from an EMBL/GenBank/DDBJ whole genome shotgun (WGS) entry which is preliminary data.</text>
</comment>
<comment type="similarity">
    <text evidence="2">Belongs to the bacterial solute-binding protein SsuA/TauA family.</text>
</comment>
<gene>
    <name evidence="5" type="ORF">E6H02_00635</name>
</gene>
<name>A0A537M8G7_9BACT</name>
<dbReference type="Proteomes" id="UP000320393">
    <property type="component" value="Unassembled WGS sequence"/>
</dbReference>
<dbReference type="EMBL" id="VBAM01000018">
    <property type="protein sequence ID" value="TMJ16573.1"/>
    <property type="molecule type" value="Genomic_DNA"/>
</dbReference>
<dbReference type="Pfam" id="PF13379">
    <property type="entry name" value="NMT1_2"/>
    <property type="match status" value="1"/>
</dbReference>
<protein>
    <submittedName>
        <fullName evidence="5">ABC transporter substrate-binding protein</fullName>
    </submittedName>
</protein>
<reference evidence="5 6" key="1">
    <citation type="journal article" date="2019" name="Nat. Microbiol.">
        <title>Mediterranean grassland soil C-N compound turnover is dependent on rainfall and depth, and is mediated by genomically divergent microorganisms.</title>
        <authorList>
            <person name="Diamond S."/>
            <person name="Andeer P.F."/>
            <person name="Li Z."/>
            <person name="Crits-Christoph A."/>
            <person name="Burstein D."/>
            <person name="Anantharaman K."/>
            <person name="Lane K.R."/>
            <person name="Thomas B.C."/>
            <person name="Pan C."/>
            <person name="Northen T.R."/>
            <person name="Banfield J.F."/>
        </authorList>
    </citation>
    <scope>NUCLEOTIDE SEQUENCE [LARGE SCALE GENOMIC DNA]</scope>
    <source>
        <strain evidence="5">NP_5</strain>
    </source>
</reference>
<evidence type="ECO:0000256" key="3">
    <source>
        <dbReference type="ARBA" id="ARBA00022729"/>
    </source>
</evidence>
<dbReference type="GO" id="GO:0042597">
    <property type="term" value="C:periplasmic space"/>
    <property type="evidence" value="ECO:0007669"/>
    <property type="project" value="UniProtKB-SubCell"/>
</dbReference>
<dbReference type="PANTHER" id="PTHR30024">
    <property type="entry name" value="ALIPHATIC SULFONATES-BINDING PROTEIN-RELATED"/>
    <property type="match status" value="1"/>
</dbReference>
<keyword evidence="3" id="KW-0732">Signal</keyword>
<organism evidence="5 6">
    <name type="scientific">Candidatus Segetimicrobium genomatis</name>
    <dbReference type="NCBI Taxonomy" id="2569760"/>
    <lineage>
        <taxon>Bacteria</taxon>
        <taxon>Bacillati</taxon>
        <taxon>Candidatus Sysuimicrobiota</taxon>
        <taxon>Candidatus Sysuimicrobiia</taxon>
        <taxon>Candidatus Sysuimicrobiales</taxon>
        <taxon>Candidatus Segetimicrobiaceae</taxon>
        <taxon>Candidatus Segetimicrobium</taxon>
    </lineage>
</organism>
<proteinExistence type="inferred from homology"/>
<evidence type="ECO:0000313" key="6">
    <source>
        <dbReference type="Proteomes" id="UP000320393"/>
    </source>
</evidence>